<organism evidence="9 10">
    <name type="scientific">Micromonospora vulcania</name>
    <dbReference type="NCBI Taxonomy" id="1441873"/>
    <lineage>
        <taxon>Bacteria</taxon>
        <taxon>Bacillati</taxon>
        <taxon>Actinomycetota</taxon>
        <taxon>Actinomycetes</taxon>
        <taxon>Micromonosporales</taxon>
        <taxon>Micromonosporaceae</taxon>
        <taxon>Micromonospora</taxon>
    </lineage>
</organism>
<dbReference type="Proteomes" id="UP001596226">
    <property type="component" value="Unassembled WGS sequence"/>
</dbReference>
<keyword evidence="5 9" id="KW-0418">Kinase</keyword>
<evidence type="ECO:0000256" key="3">
    <source>
        <dbReference type="ARBA" id="ARBA00012966"/>
    </source>
</evidence>
<dbReference type="PANTHER" id="PTHR11349">
    <property type="entry name" value="NUCLEOSIDE DIPHOSPHATE KINASE"/>
    <property type="match status" value="1"/>
</dbReference>
<name>A0ABW1HA13_9ACTN</name>
<keyword evidence="10" id="KW-1185">Reference proteome</keyword>
<dbReference type="PROSITE" id="PS51374">
    <property type="entry name" value="NDPK_LIKE"/>
    <property type="match status" value="1"/>
</dbReference>
<dbReference type="EMBL" id="JBHSQS010000018">
    <property type="protein sequence ID" value="MFC5926510.1"/>
    <property type="molecule type" value="Genomic_DNA"/>
</dbReference>
<comment type="caution">
    <text evidence="9">The sequence shown here is derived from an EMBL/GenBank/DDBJ whole genome shotgun (WGS) entry which is preliminary data.</text>
</comment>
<evidence type="ECO:0000313" key="9">
    <source>
        <dbReference type="EMBL" id="MFC5926510.1"/>
    </source>
</evidence>
<dbReference type="SUPFAM" id="SSF54919">
    <property type="entry name" value="Nucleoside diphosphate kinase, NDK"/>
    <property type="match status" value="1"/>
</dbReference>
<keyword evidence="4" id="KW-0808">Transferase</keyword>
<dbReference type="InterPro" id="IPR034907">
    <property type="entry name" value="NDK-like_dom"/>
</dbReference>
<feature type="domain" description="Nucleoside diphosphate kinase-like" evidence="8">
    <location>
        <begin position="2"/>
        <end position="182"/>
    </location>
</feature>
<evidence type="ECO:0000256" key="1">
    <source>
        <dbReference type="ARBA" id="ARBA00001946"/>
    </source>
</evidence>
<evidence type="ECO:0000313" key="10">
    <source>
        <dbReference type="Proteomes" id="UP001596226"/>
    </source>
</evidence>
<dbReference type="RefSeq" id="WP_377514755.1">
    <property type="nucleotide sequence ID" value="NZ_JBHSQS010000018.1"/>
</dbReference>
<evidence type="ECO:0000256" key="6">
    <source>
        <dbReference type="ARBA" id="ARBA00023080"/>
    </source>
</evidence>
<dbReference type="Gene3D" id="3.30.70.141">
    <property type="entry name" value="Nucleoside diphosphate kinase-like domain"/>
    <property type="match status" value="1"/>
</dbReference>
<comment type="caution">
    <text evidence="7">Lacks conserved residue(s) required for the propagation of feature annotation.</text>
</comment>
<dbReference type="EC" id="2.7.4.6" evidence="3"/>
<dbReference type="Pfam" id="PF00334">
    <property type="entry name" value="NDK"/>
    <property type="match status" value="2"/>
</dbReference>
<evidence type="ECO:0000256" key="4">
    <source>
        <dbReference type="ARBA" id="ARBA00022679"/>
    </source>
</evidence>
<reference evidence="10" key="1">
    <citation type="journal article" date="2019" name="Int. J. Syst. Evol. Microbiol.">
        <title>The Global Catalogue of Microorganisms (GCM) 10K type strain sequencing project: providing services to taxonomists for standard genome sequencing and annotation.</title>
        <authorList>
            <consortium name="The Broad Institute Genomics Platform"/>
            <consortium name="The Broad Institute Genome Sequencing Center for Infectious Disease"/>
            <person name="Wu L."/>
            <person name="Ma J."/>
        </authorList>
    </citation>
    <scope>NUCLEOTIDE SEQUENCE [LARGE SCALE GENOMIC DNA]</scope>
    <source>
        <strain evidence="10">CGMCC 4.7144</strain>
    </source>
</reference>
<dbReference type="GO" id="GO:0016301">
    <property type="term" value="F:kinase activity"/>
    <property type="evidence" value="ECO:0007669"/>
    <property type="project" value="UniProtKB-KW"/>
</dbReference>
<comment type="similarity">
    <text evidence="2 7">Belongs to the NDK family.</text>
</comment>
<sequence length="185" mass="20364">MRQFTLVIVKPDAYSRGLTGEILNRFERAGLRIEAIRVSSSQHDMIDNHYPRDVEWLRVVGGKTLADHEQLGKSTIDKLGTDDAVEIGRIVRSRLVQFLSSGPLVPFILSGNRAIEIVRKIIGNTLPVVAAPGTIRGDLSVDSTDFANDESRPVANLVHASGDPDEAAREIALWFPEFTHQISPA</sequence>
<dbReference type="InterPro" id="IPR036850">
    <property type="entry name" value="NDK-like_dom_sf"/>
</dbReference>
<accession>A0ABW1HA13</accession>
<protein>
    <recommendedName>
        <fullName evidence="3">nucleoside-diphosphate kinase</fullName>
        <ecNumber evidence="3">2.7.4.6</ecNumber>
    </recommendedName>
</protein>
<evidence type="ECO:0000259" key="8">
    <source>
        <dbReference type="SMART" id="SM00562"/>
    </source>
</evidence>
<proteinExistence type="inferred from homology"/>
<evidence type="ECO:0000256" key="5">
    <source>
        <dbReference type="ARBA" id="ARBA00022777"/>
    </source>
</evidence>
<comment type="cofactor">
    <cofactor evidence="1">
        <name>Mg(2+)</name>
        <dbReference type="ChEBI" id="CHEBI:18420"/>
    </cofactor>
</comment>
<keyword evidence="6" id="KW-0546">Nucleotide metabolism</keyword>
<dbReference type="SMART" id="SM00562">
    <property type="entry name" value="NDK"/>
    <property type="match status" value="1"/>
</dbReference>
<evidence type="ECO:0000256" key="2">
    <source>
        <dbReference type="ARBA" id="ARBA00008142"/>
    </source>
</evidence>
<gene>
    <name evidence="9" type="ORF">ACFQGL_24540</name>
</gene>
<evidence type="ECO:0000256" key="7">
    <source>
        <dbReference type="PROSITE-ProRule" id="PRU00706"/>
    </source>
</evidence>